<sequence>MSDLDPSQPAPRLASAGMVDEWSHLLPGPDRSAFVAAYTEAEADVGRLKAVLSRYFSTWKTSLMADDLSRLQMLGTYVQIRDYVKVIWIEDDSDEFGETSPSESSAIWPRHENGQVVAEALGVELLKSMLAAQQLCPVRLEIRDKHTVSARSDPEKAVILARDILHGADLAVTDFVLRKQSPKTTIIVVELSAEHQGQDTGYSILRKAELCLSQNLYSFLAEDVLLHAPALKELSLSFSQPRHMAHTPPFILHNATLPALERLEISMARLSAPTIMAILSKSKQSLTGIKFRLTTLVNNSTWAELLNRICNEFPNLTWFELIHLSEGPNRQFRITFLGLEKDSVVGEPYKNGLKLQLKAPVGGNKRIPWVEYGGPDANHVLRIVAKYAVAAPVP</sequence>
<dbReference type="EMBL" id="CP055903">
    <property type="protein sequence ID" value="QKX64353.1"/>
    <property type="molecule type" value="Genomic_DNA"/>
</dbReference>
<dbReference type="Proteomes" id="UP000509510">
    <property type="component" value="Chromosome VI"/>
</dbReference>
<dbReference type="KEGG" id="trg:TRUGW13939_11527"/>
<dbReference type="OrthoDB" id="5279008at2759"/>
<reference evidence="2" key="1">
    <citation type="submission" date="2020-06" db="EMBL/GenBank/DDBJ databases">
        <title>A chromosome-scale genome assembly of Talaromyces rugulosus W13939.</title>
        <authorList>
            <person name="Wang B."/>
            <person name="Guo L."/>
            <person name="Ye K."/>
            <person name="Wang L."/>
        </authorList>
    </citation>
    <scope>NUCLEOTIDE SEQUENCE [LARGE SCALE GENOMIC DNA]</scope>
    <source>
        <strain evidence="2">W13939</strain>
    </source>
</reference>
<evidence type="ECO:0000313" key="1">
    <source>
        <dbReference type="EMBL" id="QKX64353.1"/>
    </source>
</evidence>
<dbReference type="GeneID" id="55999005"/>
<keyword evidence="2" id="KW-1185">Reference proteome</keyword>
<accession>A0A7H8RIC0</accession>
<protein>
    <submittedName>
        <fullName evidence="1">Uncharacterized protein</fullName>
    </submittedName>
</protein>
<gene>
    <name evidence="1" type="ORF">TRUGW13939_11527</name>
</gene>
<name>A0A7H8RIC0_TALRU</name>
<dbReference type="RefSeq" id="XP_035350527.1">
    <property type="nucleotide sequence ID" value="XM_035494634.1"/>
</dbReference>
<organism evidence="1 2">
    <name type="scientific">Talaromyces rugulosus</name>
    <name type="common">Penicillium rugulosum</name>
    <dbReference type="NCBI Taxonomy" id="121627"/>
    <lineage>
        <taxon>Eukaryota</taxon>
        <taxon>Fungi</taxon>
        <taxon>Dikarya</taxon>
        <taxon>Ascomycota</taxon>
        <taxon>Pezizomycotina</taxon>
        <taxon>Eurotiomycetes</taxon>
        <taxon>Eurotiomycetidae</taxon>
        <taxon>Eurotiales</taxon>
        <taxon>Trichocomaceae</taxon>
        <taxon>Talaromyces</taxon>
        <taxon>Talaromyces sect. Islandici</taxon>
    </lineage>
</organism>
<evidence type="ECO:0000313" key="2">
    <source>
        <dbReference type="Proteomes" id="UP000509510"/>
    </source>
</evidence>
<dbReference type="AlphaFoldDB" id="A0A7H8RIC0"/>
<proteinExistence type="predicted"/>